<dbReference type="AlphaFoldDB" id="A0A164INF8"/>
<feature type="domain" description="Transposable element P transposase-like GTP-binding insertion" evidence="2">
    <location>
        <begin position="57"/>
        <end position="179"/>
    </location>
</feature>
<dbReference type="EMBL" id="LRGB01006847">
    <property type="protein sequence ID" value="KZS01445.1"/>
    <property type="molecule type" value="Genomic_DNA"/>
</dbReference>
<proteinExistence type="predicted"/>
<protein>
    <recommendedName>
        <fullName evidence="2">Transposable element P transposase-like GTP-binding insertion domain-containing protein</fullName>
    </recommendedName>
</protein>
<dbReference type="Proteomes" id="UP000076858">
    <property type="component" value="Unassembled WGS sequence"/>
</dbReference>
<accession>A0A164INF8</accession>
<comment type="caution">
    <text evidence="3">The sequence shown here is derived from an EMBL/GenBank/DDBJ whole genome shotgun (WGS) entry which is preliminary data.</text>
</comment>
<dbReference type="PANTHER" id="PTHR47577">
    <property type="entry name" value="THAP DOMAIN-CONTAINING PROTEIN 6"/>
    <property type="match status" value="1"/>
</dbReference>
<evidence type="ECO:0000259" key="2">
    <source>
        <dbReference type="Pfam" id="PF21788"/>
    </source>
</evidence>
<evidence type="ECO:0000256" key="1">
    <source>
        <dbReference type="SAM" id="MobiDB-lite"/>
    </source>
</evidence>
<evidence type="ECO:0000313" key="3">
    <source>
        <dbReference type="EMBL" id="KZS01445.1"/>
    </source>
</evidence>
<organism evidence="3 4">
    <name type="scientific">Daphnia magna</name>
    <dbReference type="NCBI Taxonomy" id="35525"/>
    <lineage>
        <taxon>Eukaryota</taxon>
        <taxon>Metazoa</taxon>
        <taxon>Ecdysozoa</taxon>
        <taxon>Arthropoda</taxon>
        <taxon>Crustacea</taxon>
        <taxon>Branchiopoda</taxon>
        <taxon>Diplostraca</taxon>
        <taxon>Cladocera</taxon>
        <taxon>Anomopoda</taxon>
        <taxon>Daphniidae</taxon>
        <taxon>Daphnia</taxon>
    </lineage>
</organism>
<feature type="region of interest" description="Disordered" evidence="1">
    <location>
        <begin position="14"/>
        <end position="39"/>
    </location>
</feature>
<dbReference type="InterPro" id="IPR048366">
    <property type="entry name" value="TNP-like_GBD"/>
</dbReference>
<name>A0A164INF8_9CRUS</name>
<dbReference type="OrthoDB" id="7312725at2759"/>
<keyword evidence="4" id="KW-1185">Reference proteome</keyword>
<evidence type="ECO:0000313" key="4">
    <source>
        <dbReference type="Proteomes" id="UP000076858"/>
    </source>
</evidence>
<reference evidence="3 4" key="1">
    <citation type="submission" date="2016-03" db="EMBL/GenBank/DDBJ databases">
        <title>EvidentialGene: Evidence-directed Construction of Genes on Genomes.</title>
        <authorList>
            <person name="Gilbert D.G."/>
            <person name="Choi J.-H."/>
            <person name="Mockaitis K."/>
            <person name="Colbourne J."/>
            <person name="Pfrender M."/>
        </authorList>
    </citation>
    <scope>NUCLEOTIDE SEQUENCE [LARGE SCALE GENOMIC DNA]</scope>
    <source>
        <strain evidence="3 4">Xinb3</strain>
        <tissue evidence="3">Complete organism</tissue>
    </source>
</reference>
<sequence length="280" mass="32378">MTTHLGANLKLPDVLTTATTRRRNSRATTKNDLTKPFNPYFKHPSTNEPVYVMLDACHMLKLERGLLAMPQRVLLPGFRIPAKGNYITELFEFQNKTGFRLGNRLTRNHAFFQRHKMKVVLAAQVLSQSEADALRHLRVKLKVPKFAGSEAREEYCRRFNKLFDILNSWNINAKGDKEPLNKTNLEEKKKDLEDLSKFLRQLKLPNGRLVSVSKRKTCVIGFLATIKSTIMLSSELLKKTDEPLDYIATRHMQQDPLEHFFGMIRLRCGLNLTQFSSREF</sequence>
<dbReference type="Pfam" id="PF21788">
    <property type="entry name" value="TNP-like_GBD"/>
    <property type="match status" value="1"/>
</dbReference>
<gene>
    <name evidence="3" type="ORF">APZ42_001894</name>
</gene>
<dbReference type="PANTHER" id="PTHR47577:SF2">
    <property type="entry name" value="THAP DOMAIN CONTAINING 9"/>
    <property type="match status" value="1"/>
</dbReference>
<dbReference type="STRING" id="35525.A0A164INF8"/>